<protein>
    <submittedName>
        <fullName evidence="3">Response regulator</fullName>
    </submittedName>
</protein>
<proteinExistence type="predicted"/>
<accession>A0A3D8YFD8</accession>
<dbReference type="PANTHER" id="PTHR44520:SF2">
    <property type="entry name" value="RESPONSE REGULATOR RCP1"/>
    <property type="match status" value="1"/>
</dbReference>
<dbReference type="EMBL" id="QNUL01000003">
    <property type="protein sequence ID" value="REA63030.1"/>
    <property type="molecule type" value="Genomic_DNA"/>
</dbReference>
<dbReference type="PROSITE" id="PS50110">
    <property type="entry name" value="RESPONSE_REGULATORY"/>
    <property type="match status" value="1"/>
</dbReference>
<organism evidence="3 4">
    <name type="scientific">Dyadobacter luteus</name>
    <dbReference type="NCBI Taxonomy" id="2259619"/>
    <lineage>
        <taxon>Bacteria</taxon>
        <taxon>Pseudomonadati</taxon>
        <taxon>Bacteroidota</taxon>
        <taxon>Cytophagia</taxon>
        <taxon>Cytophagales</taxon>
        <taxon>Spirosomataceae</taxon>
        <taxon>Dyadobacter</taxon>
    </lineage>
</organism>
<feature type="modified residue" description="4-aspartylphosphate" evidence="1">
    <location>
        <position position="59"/>
    </location>
</feature>
<dbReference type="Pfam" id="PF00072">
    <property type="entry name" value="Response_reg"/>
    <property type="match status" value="1"/>
</dbReference>
<dbReference type="InterPro" id="IPR001789">
    <property type="entry name" value="Sig_transdc_resp-reg_receiver"/>
</dbReference>
<dbReference type="RefSeq" id="WP_115829618.1">
    <property type="nucleotide sequence ID" value="NZ_QNUL01000003.1"/>
</dbReference>
<dbReference type="Gene3D" id="3.40.50.2300">
    <property type="match status" value="1"/>
</dbReference>
<evidence type="ECO:0000259" key="2">
    <source>
        <dbReference type="PROSITE" id="PS50110"/>
    </source>
</evidence>
<dbReference type="InterPro" id="IPR011006">
    <property type="entry name" value="CheY-like_superfamily"/>
</dbReference>
<dbReference type="GO" id="GO:0000160">
    <property type="term" value="P:phosphorelay signal transduction system"/>
    <property type="evidence" value="ECO:0007669"/>
    <property type="project" value="InterPro"/>
</dbReference>
<dbReference type="OrthoDB" id="1524091at2"/>
<dbReference type="SUPFAM" id="SSF52172">
    <property type="entry name" value="CheY-like"/>
    <property type="match status" value="1"/>
</dbReference>
<evidence type="ECO:0000256" key="1">
    <source>
        <dbReference type="PROSITE-ProRule" id="PRU00169"/>
    </source>
</evidence>
<feature type="domain" description="Response regulatory" evidence="2">
    <location>
        <begin position="2"/>
        <end position="128"/>
    </location>
</feature>
<dbReference type="InterPro" id="IPR052893">
    <property type="entry name" value="TCS_response_regulator"/>
</dbReference>
<dbReference type="SMART" id="SM00448">
    <property type="entry name" value="REC"/>
    <property type="match status" value="1"/>
</dbReference>
<dbReference type="AlphaFoldDB" id="A0A3D8YFD8"/>
<gene>
    <name evidence="3" type="ORF">DSL64_05250</name>
</gene>
<evidence type="ECO:0000313" key="4">
    <source>
        <dbReference type="Proteomes" id="UP000256373"/>
    </source>
</evidence>
<name>A0A3D8YFD8_9BACT</name>
<comment type="caution">
    <text evidence="3">The sequence shown here is derived from an EMBL/GenBank/DDBJ whole genome shotgun (WGS) entry which is preliminary data.</text>
</comment>
<sequence>MKIAIIDDDPIFQILLNKLIQKIPSDNVVQQYTNGRIAAEFIEEFSESVNVLPELIFLDINMPEMNGWQFLEALRTLSIKDYNPVIYLSSSSLDDKDYIRAKSFTELKGFLNKPISFPELSHILESFQ</sequence>
<keyword evidence="1" id="KW-0597">Phosphoprotein</keyword>
<keyword evidence="4" id="KW-1185">Reference proteome</keyword>
<reference evidence="3 4" key="1">
    <citation type="submission" date="2018-07" db="EMBL/GenBank/DDBJ databases">
        <title>Dyadobacter roseus sp. nov., isolated from rose rhizosphere soil.</title>
        <authorList>
            <person name="Chen L."/>
        </authorList>
    </citation>
    <scope>NUCLEOTIDE SEQUENCE [LARGE SCALE GENOMIC DNA]</scope>
    <source>
        <strain evidence="3 4">RS19</strain>
    </source>
</reference>
<dbReference type="PANTHER" id="PTHR44520">
    <property type="entry name" value="RESPONSE REGULATOR RCP1-RELATED"/>
    <property type="match status" value="1"/>
</dbReference>
<evidence type="ECO:0000313" key="3">
    <source>
        <dbReference type="EMBL" id="REA63030.1"/>
    </source>
</evidence>
<dbReference type="Proteomes" id="UP000256373">
    <property type="component" value="Unassembled WGS sequence"/>
</dbReference>